<dbReference type="Pfam" id="PF00413">
    <property type="entry name" value="Peptidase_M10"/>
    <property type="match status" value="1"/>
</dbReference>
<dbReference type="GO" id="GO:0006508">
    <property type="term" value="P:proteolysis"/>
    <property type="evidence" value="ECO:0007669"/>
    <property type="project" value="UniProtKB-KW"/>
</dbReference>
<dbReference type="EMBL" id="CP042425">
    <property type="protein sequence ID" value="QEL18522.1"/>
    <property type="molecule type" value="Genomic_DNA"/>
</dbReference>
<evidence type="ECO:0000259" key="6">
    <source>
        <dbReference type="SMART" id="SM00235"/>
    </source>
</evidence>
<dbReference type="InterPro" id="IPR021190">
    <property type="entry name" value="Pept_M10A"/>
</dbReference>
<accession>A0A5C1ALA6</accession>
<dbReference type="GO" id="GO:0031012">
    <property type="term" value="C:extracellular matrix"/>
    <property type="evidence" value="ECO:0007669"/>
    <property type="project" value="InterPro"/>
</dbReference>
<dbReference type="InterPro" id="IPR024079">
    <property type="entry name" value="MetalloPept_cat_dom_sf"/>
</dbReference>
<dbReference type="GO" id="GO:0030574">
    <property type="term" value="P:collagen catabolic process"/>
    <property type="evidence" value="ECO:0007669"/>
    <property type="project" value="TreeGrafter"/>
</dbReference>
<dbReference type="GO" id="GO:0008270">
    <property type="term" value="F:zinc ion binding"/>
    <property type="evidence" value="ECO:0007669"/>
    <property type="project" value="InterPro"/>
</dbReference>
<dbReference type="RefSeq" id="WP_168219224.1">
    <property type="nucleotide sequence ID" value="NZ_CP042425.1"/>
</dbReference>
<feature type="compositionally biased region" description="Pro residues" evidence="5">
    <location>
        <begin position="198"/>
        <end position="214"/>
    </location>
</feature>
<dbReference type="Gene3D" id="3.40.390.10">
    <property type="entry name" value="Collagenase (Catalytic Domain)"/>
    <property type="match status" value="1"/>
</dbReference>
<dbReference type="PANTHER" id="PTHR10201">
    <property type="entry name" value="MATRIX METALLOPROTEINASE"/>
    <property type="match status" value="1"/>
</dbReference>
<keyword evidence="2" id="KW-0479">Metal-binding</keyword>
<evidence type="ECO:0000256" key="2">
    <source>
        <dbReference type="ARBA" id="ARBA00022723"/>
    </source>
</evidence>
<dbReference type="Proteomes" id="UP000324974">
    <property type="component" value="Chromosome"/>
</dbReference>
<dbReference type="KEGG" id="lrs:PX52LOC_05549"/>
<keyword evidence="1" id="KW-0645">Protease</keyword>
<proteinExistence type="predicted"/>
<keyword evidence="4" id="KW-0862">Zinc</keyword>
<keyword evidence="8" id="KW-1185">Reference proteome</keyword>
<organism evidence="7 8">
    <name type="scientific">Limnoglobus roseus</name>
    <dbReference type="NCBI Taxonomy" id="2598579"/>
    <lineage>
        <taxon>Bacteria</taxon>
        <taxon>Pseudomonadati</taxon>
        <taxon>Planctomycetota</taxon>
        <taxon>Planctomycetia</taxon>
        <taxon>Gemmatales</taxon>
        <taxon>Gemmataceae</taxon>
        <taxon>Limnoglobus</taxon>
    </lineage>
</organism>
<dbReference type="AlphaFoldDB" id="A0A5C1ALA6"/>
<sequence>MTSSPLFGSPLTPPHQADEIPPVRFCALPETLTTEDVAAKWGKAAKGPLAHCATGLLPGVTQEQWLAALDIACQQWADVCGLTFVRTDTAAKADILHGVGPIDGSGKTLAWSELPNGADTRLKQLYDSGEQWAVGPGVPANKIDIVAVACHEIGHALGLGHDNAGGAALMDPFYSPKVTKPQARDIARIQALYGPPKAVPTTPPVAPPAGPPATPTTYTAEQAMADVQAVVSRFKAAR</sequence>
<evidence type="ECO:0000256" key="1">
    <source>
        <dbReference type="ARBA" id="ARBA00022670"/>
    </source>
</evidence>
<dbReference type="EC" id="3.4.24.-" evidence="7"/>
<dbReference type="InterPro" id="IPR006026">
    <property type="entry name" value="Peptidase_Metallo"/>
</dbReference>
<dbReference type="PRINTS" id="PR00138">
    <property type="entry name" value="MATRIXIN"/>
</dbReference>
<gene>
    <name evidence="7" type="primary">kly</name>
    <name evidence="7" type="ORF">PX52LOC_05549</name>
</gene>
<evidence type="ECO:0000313" key="8">
    <source>
        <dbReference type="Proteomes" id="UP000324974"/>
    </source>
</evidence>
<evidence type="ECO:0000256" key="5">
    <source>
        <dbReference type="SAM" id="MobiDB-lite"/>
    </source>
</evidence>
<evidence type="ECO:0000256" key="3">
    <source>
        <dbReference type="ARBA" id="ARBA00022801"/>
    </source>
</evidence>
<dbReference type="SMART" id="SM00235">
    <property type="entry name" value="ZnMc"/>
    <property type="match status" value="1"/>
</dbReference>
<feature type="region of interest" description="Disordered" evidence="5">
    <location>
        <begin position="198"/>
        <end position="217"/>
    </location>
</feature>
<evidence type="ECO:0000256" key="4">
    <source>
        <dbReference type="ARBA" id="ARBA00022833"/>
    </source>
</evidence>
<feature type="domain" description="Peptidase metallopeptidase" evidence="6">
    <location>
        <begin position="37"/>
        <end position="195"/>
    </location>
</feature>
<protein>
    <submittedName>
        <fullName evidence="7">Karilysin</fullName>
        <ecNumber evidence="7">3.4.24.-</ecNumber>
    </submittedName>
</protein>
<dbReference type="InterPro" id="IPR001818">
    <property type="entry name" value="Pept_M10_metallopeptidase"/>
</dbReference>
<name>A0A5C1ALA6_9BACT</name>
<dbReference type="GO" id="GO:0030198">
    <property type="term" value="P:extracellular matrix organization"/>
    <property type="evidence" value="ECO:0007669"/>
    <property type="project" value="TreeGrafter"/>
</dbReference>
<keyword evidence="3 7" id="KW-0378">Hydrolase</keyword>
<dbReference type="PANTHER" id="PTHR10201:SF294">
    <property type="entry name" value="MATRIX METALLOPROTEINASE 16"/>
    <property type="match status" value="1"/>
</dbReference>
<dbReference type="GO" id="GO:0004222">
    <property type="term" value="F:metalloendopeptidase activity"/>
    <property type="evidence" value="ECO:0007669"/>
    <property type="project" value="InterPro"/>
</dbReference>
<evidence type="ECO:0000313" key="7">
    <source>
        <dbReference type="EMBL" id="QEL18522.1"/>
    </source>
</evidence>
<dbReference type="GO" id="GO:0005615">
    <property type="term" value="C:extracellular space"/>
    <property type="evidence" value="ECO:0007669"/>
    <property type="project" value="TreeGrafter"/>
</dbReference>
<reference evidence="8" key="1">
    <citation type="submission" date="2019-08" db="EMBL/GenBank/DDBJ databases">
        <title>Limnoglobus roseus gen. nov., sp. nov., a novel freshwater planctomycete with a giant genome from the family Gemmataceae.</title>
        <authorList>
            <person name="Kulichevskaya I.S."/>
            <person name="Naumoff D.G."/>
            <person name="Miroshnikov K."/>
            <person name="Ivanova A."/>
            <person name="Philippov D.A."/>
            <person name="Hakobyan A."/>
            <person name="Rijpstra I.C."/>
            <person name="Sinninghe Damste J.S."/>
            <person name="Liesack W."/>
            <person name="Dedysh S.N."/>
        </authorList>
    </citation>
    <scope>NUCLEOTIDE SEQUENCE [LARGE SCALE GENOMIC DNA]</scope>
    <source>
        <strain evidence="8">PX52</strain>
    </source>
</reference>
<dbReference type="SUPFAM" id="SSF55486">
    <property type="entry name" value="Metalloproteases ('zincins'), catalytic domain"/>
    <property type="match status" value="1"/>
</dbReference>